<protein>
    <submittedName>
        <fullName evidence="2">Uncharacterized protein</fullName>
    </submittedName>
</protein>
<dbReference type="Proteomes" id="UP000038010">
    <property type="component" value="Unassembled WGS sequence"/>
</dbReference>
<dbReference type="OrthoDB" id="4160315at2759"/>
<evidence type="ECO:0000313" key="3">
    <source>
        <dbReference type="Proteomes" id="UP000038010"/>
    </source>
</evidence>
<keyword evidence="1" id="KW-0732">Signal</keyword>
<dbReference type="VEuPathDB" id="FungiDB:AB675_6225"/>
<feature type="signal peptide" evidence="1">
    <location>
        <begin position="1"/>
        <end position="19"/>
    </location>
</feature>
<proteinExistence type="predicted"/>
<feature type="chain" id="PRO_5005873691" evidence="1">
    <location>
        <begin position="20"/>
        <end position="212"/>
    </location>
</feature>
<dbReference type="AlphaFoldDB" id="A0A0N1HYV8"/>
<dbReference type="GeneID" id="28738381"/>
<dbReference type="EMBL" id="LFJN01000004">
    <property type="protein sequence ID" value="KPI43774.1"/>
    <property type="molecule type" value="Genomic_DNA"/>
</dbReference>
<organism evidence="2 3">
    <name type="scientific">Cyphellophora attinorum</name>
    <dbReference type="NCBI Taxonomy" id="1664694"/>
    <lineage>
        <taxon>Eukaryota</taxon>
        <taxon>Fungi</taxon>
        <taxon>Dikarya</taxon>
        <taxon>Ascomycota</taxon>
        <taxon>Pezizomycotina</taxon>
        <taxon>Eurotiomycetes</taxon>
        <taxon>Chaetothyriomycetidae</taxon>
        <taxon>Chaetothyriales</taxon>
        <taxon>Cyphellophoraceae</taxon>
        <taxon>Cyphellophora</taxon>
    </lineage>
</organism>
<gene>
    <name evidence="2" type="ORF">AB675_6225</name>
</gene>
<sequence>MLTLMIFTALYTLGWLAQATVCTACELAPILSGRQGNVPGWCPQSRFRELPSTSDPFSNTPSIDSADNAARLASVAQAKDVIMWVIFVAGLLMLECCRRGWKMSQVLEAERERDMGGFRAYDPGLARSGDWKSAAVGVQQQQGSEGYEFESYRPTAGSVNAMAGYDAAGSKGGVALGPTDKRMKKNSFVGVRAVQDVRVNLKVPGLSYDTRV</sequence>
<evidence type="ECO:0000256" key="1">
    <source>
        <dbReference type="SAM" id="SignalP"/>
    </source>
</evidence>
<dbReference type="RefSeq" id="XP_018003737.1">
    <property type="nucleotide sequence ID" value="XM_018146501.1"/>
</dbReference>
<accession>A0A0N1HYV8</accession>
<keyword evidence="3" id="KW-1185">Reference proteome</keyword>
<comment type="caution">
    <text evidence="2">The sequence shown here is derived from an EMBL/GenBank/DDBJ whole genome shotgun (WGS) entry which is preliminary data.</text>
</comment>
<reference evidence="2 3" key="1">
    <citation type="submission" date="2015-06" db="EMBL/GenBank/DDBJ databases">
        <title>Draft genome of the ant-associated black yeast Phialophora attae CBS 131958.</title>
        <authorList>
            <person name="Moreno L.F."/>
            <person name="Stielow B.J."/>
            <person name="de Hoog S."/>
            <person name="Vicente V.A."/>
            <person name="Weiss V.A."/>
            <person name="de Vries M."/>
            <person name="Cruz L.M."/>
            <person name="Souza E.M."/>
        </authorList>
    </citation>
    <scope>NUCLEOTIDE SEQUENCE [LARGE SCALE GENOMIC DNA]</scope>
    <source>
        <strain evidence="2 3">CBS 131958</strain>
    </source>
</reference>
<name>A0A0N1HYV8_9EURO</name>
<evidence type="ECO:0000313" key="2">
    <source>
        <dbReference type="EMBL" id="KPI43774.1"/>
    </source>
</evidence>